<feature type="transmembrane region" description="Helical" evidence="9">
    <location>
        <begin position="225"/>
        <end position="245"/>
    </location>
</feature>
<dbReference type="Proteomes" id="UP000319557">
    <property type="component" value="Chromosome"/>
</dbReference>
<dbReference type="GO" id="GO:0005254">
    <property type="term" value="F:chloride channel activity"/>
    <property type="evidence" value="ECO:0007669"/>
    <property type="project" value="InterPro"/>
</dbReference>
<proteinExistence type="inferred from homology"/>
<name>A0A517M529_9BACT</name>
<dbReference type="InterPro" id="IPR044669">
    <property type="entry name" value="YneE/VCCN1/2-like"/>
</dbReference>
<evidence type="ECO:0000256" key="7">
    <source>
        <dbReference type="ARBA" id="ARBA00023136"/>
    </source>
</evidence>
<dbReference type="RefSeq" id="WP_145347893.1">
    <property type="nucleotide sequence ID" value="NZ_CP036261.1"/>
</dbReference>
<keyword evidence="3" id="KW-1003">Cell membrane</keyword>
<keyword evidence="6" id="KW-0406">Ion transport</keyword>
<evidence type="ECO:0000256" key="8">
    <source>
        <dbReference type="ARBA" id="ARBA00034708"/>
    </source>
</evidence>
<dbReference type="PANTHER" id="PTHR33281:SF19">
    <property type="entry name" value="VOLTAGE-DEPENDENT ANION CHANNEL-FORMING PROTEIN YNEE"/>
    <property type="match status" value="1"/>
</dbReference>
<evidence type="ECO:0000256" key="3">
    <source>
        <dbReference type="ARBA" id="ARBA00022475"/>
    </source>
</evidence>
<feature type="transmembrane region" description="Helical" evidence="9">
    <location>
        <begin position="47"/>
        <end position="64"/>
    </location>
</feature>
<dbReference type="PANTHER" id="PTHR33281">
    <property type="entry name" value="UPF0187 PROTEIN YNEE"/>
    <property type="match status" value="1"/>
</dbReference>
<evidence type="ECO:0000256" key="4">
    <source>
        <dbReference type="ARBA" id="ARBA00022692"/>
    </source>
</evidence>
<keyword evidence="5 9" id="KW-1133">Transmembrane helix</keyword>
<feature type="transmembrane region" description="Helical" evidence="9">
    <location>
        <begin position="15"/>
        <end position="35"/>
    </location>
</feature>
<evidence type="ECO:0000256" key="5">
    <source>
        <dbReference type="ARBA" id="ARBA00022989"/>
    </source>
</evidence>
<evidence type="ECO:0000313" key="11">
    <source>
        <dbReference type="Proteomes" id="UP000319557"/>
    </source>
</evidence>
<dbReference type="AlphaFoldDB" id="A0A517M529"/>
<comment type="subcellular location">
    <subcellularLocation>
        <location evidence="1">Cell membrane</location>
        <topology evidence="1">Multi-pass membrane protein</topology>
    </subcellularLocation>
</comment>
<accession>A0A517M529</accession>
<evidence type="ECO:0000256" key="1">
    <source>
        <dbReference type="ARBA" id="ARBA00004651"/>
    </source>
</evidence>
<dbReference type="KEGG" id="ruv:EC9_41760"/>
<dbReference type="Pfam" id="PF25539">
    <property type="entry name" value="Bestrophin_2"/>
    <property type="match status" value="1"/>
</dbReference>
<evidence type="ECO:0000313" key="10">
    <source>
        <dbReference type="EMBL" id="QDS89974.1"/>
    </source>
</evidence>
<protein>
    <submittedName>
        <fullName evidence="10">Bestrophin, RFP-TM, chloride channel</fullName>
    </submittedName>
</protein>
<comment type="similarity">
    <text evidence="8">Belongs to the anion channel-forming bestrophin (TC 1.A.46) family.</text>
</comment>
<dbReference type="EMBL" id="CP036261">
    <property type="protein sequence ID" value="QDS89974.1"/>
    <property type="molecule type" value="Genomic_DNA"/>
</dbReference>
<evidence type="ECO:0000256" key="2">
    <source>
        <dbReference type="ARBA" id="ARBA00022448"/>
    </source>
</evidence>
<organism evidence="10 11">
    <name type="scientific">Rosistilla ulvae</name>
    <dbReference type="NCBI Taxonomy" id="1930277"/>
    <lineage>
        <taxon>Bacteria</taxon>
        <taxon>Pseudomonadati</taxon>
        <taxon>Planctomycetota</taxon>
        <taxon>Planctomycetia</taxon>
        <taxon>Pirellulales</taxon>
        <taxon>Pirellulaceae</taxon>
        <taxon>Rosistilla</taxon>
    </lineage>
</organism>
<dbReference type="GO" id="GO:0005886">
    <property type="term" value="C:plasma membrane"/>
    <property type="evidence" value="ECO:0007669"/>
    <property type="project" value="UniProtKB-SubCell"/>
</dbReference>
<keyword evidence="4 9" id="KW-0812">Transmembrane</keyword>
<reference evidence="10 11" key="1">
    <citation type="submission" date="2019-02" db="EMBL/GenBank/DDBJ databases">
        <title>Deep-cultivation of Planctomycetes and their phenomic and genomic characterization uncovers novel biology.</title>
        <authorList>
            <person name="Wiegand S."/>
            <person name="Jogler M."/>
            <person name="Boedeker C."/>
            <person name="Pinto D."/>
            <person name="Vollmers J."/>
            <person name="Rivas-Marin E."/>
            <person name="Kohn T."/>
            <person name="Peeters S.H."/>
            <person name="Heuer A."/>
            <person name="Rast P."/>
            <person name="Oberbeckmann S."/>
            <person name="Bunk B."/>
            <person name="Jeske O."/>
            <person name="Meyerdierks A."/>
            <person name="Storesund J.E."/>
            <person name="Kallscheuer N."/>
            <person name="Luecker S."/>
            <person name="Lage O.M."/>
            <person name="Pohl T."/>
            <person name="Merkel B.J."/>
            <person name="Hornburger P."/>
            <person name="Mueller R.-W."/>
            <person name="Bruemmer F."/>
            <person name="Labrenz M."/>
            <person name="Spormann A.M."/>
            <person name="Op den Camp H."/>
            <person name="Overmann J."/>
            <person name="Amann R."/>
            <person name="Jetten M.S.M."/>
            <person name="Mascher T."/>
            <person name="Medema M.H."/>
            <person name="Devos D.P."/>
            <person name="Kaster A.-K."/>
            <person name="Ovreas L."/>
            <person name="Rohde M."/>
            <person name="Galperin M.Y."/>
            <person name="Jogler C."/>
        </authorList>
    </citation>
    <scope>NUCLEOTIDE SEQUENCE [LARGE SCALE GENOMIC DNA]</scope>
    <source>
        <strain evidence="10 11">EC9</strain>
    </source>
</reference>
<dbReference type="OrthoDB" id="445589at2"/>
<keyword evidence="2" id="KW-0813">Transport</keyword>
<evidence type="ECO:0000256" key="6">
    <source>
        <dbReference type="ARBA" id="ARBA00023065"/>
    </source>
</evidence>
<keyword evidence="7 9" id="KW-0472">Membrane</keyword>
<gene>
    <name evidence="10" type="ORF">EC9_41760</name>
</gene>
<feature type="transmembrane region" description="Helical" evidence="9">
    <location>
        <begin position="202"/>
        <end position="219"/>
    </location>
</feature>
<keyword evidence="11" id="KW-1185">Reference proteome</keyword>
<evidence type="ECO:0000256" key="9">
    <source>
        <dbReference type="SAM" id="Phobius"/>
    </source>
</evidence>
<sequence>MFTGLIRPLATSKTLAYVGGLALLVGAYSLLPIWLEYSRYHDAINTPSQFHGVLSFVLGLLLVFRTNTAYSRWWEARILWGGLVNACRNLGIKLTSSDGLTDETRSRALQLIVAFPVALRCHLREEIDDETRESLELLVGRAKHIPQAIAAQLYQIVWDAKRSGRIDGDELRVLDAELLRLMDICGGCERILKTRIVKSYRVFARQCVGIFLVSLPWAIVHDFRIWTMFITIITAYFMLGLETVAEHVETPFGYDEDDLDLESLCATIDTTVHETFSHHVPA</sequence>